<evidence type="ECO:0000256" key="3">
    <source>
        <dbReference type="ARBA" id="ARBA00023163"/>
    </source>
</evidence>
<dbReference type="InterPro" id="IPR001647">
    <property type="entry name" value="HTH_TetR"/>
</dbReference>
<dbReference type="RefSeq" id="WP_239370222.1">
    <property type="nucleotide sequence ID" value="NZ_JAKREW010000051.1"/>
</dbReference>
<dbReference type="PRINTS" id="PR00455">
    <property type="entry name" value="HTHTETR"/>
</dbReference>
<keyword evidence="3" id="KW-0804">Transcription</keyword>
<keyword evidence="7" id="KW-1185">Reference proteome</keyword>
<dbReference type="Proteomes" id="UP001201701">
    <property type="component" value="Unassembled WGS sequence"/>
</dbReference>
<dbReference type="EMBL" id="JAKREW010000051">
    <property type="protein sequence ID" value="MCG7508714.1"/>
    <property type="molecule type" value="Genomic_DNA"/>
</dbReference>
<comment type="caution">
    <text evidence="6">The sequence shown here is derived from an EMBL/GenBank/DDBJ whole genome shotgun (WGS) entry which is preliminary data.</text>
</comment>
<feature type="DNA-binding region" description="H-T-H motif" evidence="4">
    <location>
        <begin position="38"/>
        <end position="57"/>
    </location>
</feature>
<dbReference type="PROSITE" id="PS50977">
    <property type="entry name" value="HTH_TETR_2"/>
    <property type="match status" value="1"/>
</dbReference>
<evidence type="ECO:0000256" key="4">
    <source>
        <dbReference type="PROSITE-ProRule" id="PRU00335"/>
    </source>
</evidence>
<evidence type="ECO:0000313" key="7">
    <source>
        <dbReference type="Proteomes" id="UP001201701"/>
    </source>
</evidence>
<gene>
    <name evidence="6" type="ORF">L4923_27120</name>
</gene>
<dbReference type="Pfam" id="PF00440">
    <property type="entry name" value="TetR_N"/>
    <property type="match status" value="1"/>
</dbReference>
<protein>
    <submittedName>
        <fullName evidence="6">TetR/AcrR family transcriptional regulator</fullName>
    </submittedName>
</protein>
<feature type="domain" description="HTH tetR-type" evidence="5">
    <location>
        <begin position="15"/>
        <end position="75"/>
    </location>
</feature>
<dbReference type="PANTHER" id="PTHR30055">
    <property type="entry name" value="HTH-TYPE TRANSCRIPTIONAL REGULATOR RUTR"/>
    <property type="match status" value="1"/>
</dbReference>
<evidence type="ECO:0000259" key="5">
    <source>
        <dbReference type="PROSITE" id="PS50977"/>
    </source>
</evidence>
<evidence type="ECO:0000256" key="2">
    <source>
        <dbReference type="ARBA" id="ARBA00023125"/>
    </source>
</evidence>
<evidence type="ECO:0000256" key="1">
    <source>
        <dbReference type="ARBA" id="ARBA00023015"/>
    </source>
</evidence>
<name>A0ABS9QMN8_9HYPH</name>
<dbReference type="InterPro" id="IPR050109">
    <property type="entry name" value="HTH-type_TetR-like_transc_reg"/>
</dbReference>
<dbReference type="PANTHER" id="PTHR30055:SF234">
    <property type="entry name" value="HTH-TYPE TRANSCRIPTIONAL REGULATOR BETI"/>
    <property type="match status" value="1"/>
</dbReference>
<evidence type="ECO:0000313" key="6">
    <source>
        <dbReference type="EMBL" id="MCG7508714.1"/>
    </source>
</evidence>
<proteinExistence type="predicted"/>
<accession>A0ABS9QMN8</accession>
<dbReference type="InterPro" id="IPR009057">
    <property type="entry name" value="Homeodomain-like_sf"/>
</dbReference>
<keyword evidence="2 4" id="KW-0238">DNA-binding</keyword>
<sequence>MQEGNSRRSNRDRTEATRSDLIAAARRLFTEKSYAETGTPEIVAAAGVTRGALYHHFADKQALFRAVVEGEAAAVAKAIELATPRTLSARDALLAGGDAYVAAMSLPGRTRLLLLDGPAVLGRAEMDEIDGRHGNRTLREGLAATMRTGEMPKLPLEALTSLLGAAFDRAALAVDAGASADDYRAVLAAVIDGLLRRP</sequence>
<keyword evidence="1" id="KW-0805">Transcription regulation</keyword>
<organism evidence="6 7">
    <name type="scientific">Mesorhizobium retamae</name>
    <dbReference type="NCBI Taxonomy" id="2912854"/>
    <lineage>
        <taxon>Bacteria</taxon>
        <taxon>Pseudomonadati</taxon>
        <taxon>Pseudomonadota</taxon>
        <taxon>Alphaproteobacteria</taxon>
        <taxon>Hyphomicrobiales</taxon>
        <taxon>Phyllobacteriaceae</taxon>
        <taxon>Mesorhizobium</taxon>
    </lineage>
</organism>
<dbReference type="SUPFAM" id="SSF46689">
    <property type="entry name" value="Homeodomain-like"/>
    <property type="match status" value="1"/>
</dbReference>
<reference evidence="6 7" key="1">
    <citation type="submission" date="2022-02" db="EMBL/GenBank/DDBJ databases">
        <title>Draft genome sequence of Mezorhizobium retamae strain IRAMC:0171 isolated from Retama raetam nodules.</title>
        <authorList>
            <person name="Bengaied R."/>
            <person name="Sbissi I."/>
            <person name="Huber K."/>
            <person name="Ghodbane F."/>
            <person name="Nouioui I."/>
            <person name="Tarhouni M."/>
            <person name="Gtari M."/>
        </authorList>
    </citation>
    <scope>NUCLEOTIDE SEQUENCE [LARGE SCALE GENOMIC DNA]</scope>
    <source>
        <strain evidence="6 7">IRAMC:0171</strain>
    </source>
</reference>
<dbReference type="Pfam" id="PF21351">
    <property type="entry name" value="TetR_C_41"/>
    <property type="match status" value="1"/>
</dbReference>
<dbReference type="Gene3D" id="1.10.357.10">
    <property type="entry name" value="Tetracycline Repressor, domain 2"/>
    <property type="match status" value="1"/>
</dbReference>
<dbReference type="InterPro" id="IPR049484">
    <property type="entry name" value="Rv0078-like_C"/>
</dbReference>